<dbReference type="InterPro" id="IPR009060">
    <property type="entry name" value="UBA-like_sf"/>
</dbReference>
<dbReference type="InterPro" id="IPR052476">
    <property type="entry name" value="UBAC1"/>
</dbReference>
<dbReference type="SUPFAM" id="SSF46934">
    <property type="entry name" value="UBA-like"/>
    <property type="match status" value="2"/>
</dbReference>
<feature type="region of interest" description="Disordered" evidence="1">
    <location>
        <begin position="114"/>
        <end position="133"/>
    </location>
</feature>
<feature type="domain" description="UBA" evidence="2">
    <location>
        <begin position="270"/>
        <end position="310"/>
    </location>
</feature>
<feature type="domain" description="UBA" evidence="2">
    <location>
        <begin position="178"/>
        <end position="217"/>
    </location>
</feature>
<dbReference type="GO" id="GO:0000151">
    <property type="term" value="C:ubiquitin ligase complex"/>
    <property type="evidence" value="ECO:0007669"/>
    <property type="project" value="TreeGrafter"/>
</dbReference>
<evidence type="ECO:0000256" key="1">
    <source>
        <dbReference type="SAM" id="MobiDB-lite"/>
    </source>
</evidence>
<evidence type="ECO:0000259" key="2">
    <source>
        <dbReference type="PROSITE" id="PS50030"/>
    </source>
</evidence>
<feature type="compositionally biased region" description="Polar residues" evidence="1">
    <location>
        <begin position="477"/>
        <end position="491"/>
    </location>
</feature>
<dbReference type="InterPro" id="IPR015940">
    <property type="entry name" value="UBA"/>
</dbReference>
<dbReference type="PANTHER" id="PTHR46738">
    <property type="entry name" value="UBIQUITIN-ASSOCIATED DOMAIN-CONTAINING PROTEIN 1"/>
    <property type="match status" value="1"/>
</dbReference>
<feature type="region of interest" description="Disordered" evidence="1">
    <location>
        <begin position="386"/>
        <end position="427"/>
    </location>
</feature>
<protein>
    <recommendedName>
        <fullName evidence="2">UBA domain-containing protein</fullName>
    </recommendedName>
</protein>
<dbReference type="Pfam" id="PF00627">
    <property type="entry name" value="UBA"/>
    <property type="match status" value="1"/>
</dbReference>
<feature type="compositionally biased region" description="Polar residues" evidence="1">
    <location>
        <begin position="95"/>
        <end position="108"/>
    </location>
</feature>
<comment type="caution">
    <text evidence="3">The sequence shown here is derived from an EMBL/GenBank/DDBJ whole genome shotgun (WGS) entry which is preliminary data.</text>
</comment>
<evidence type="ECO:0000313" key="3">
    <source>
        <dbReference type="EMBL" id="KAK7072518.1"/>
    </source>
</evidence>
<dbReference type="Proteomes" id="UP001381693">
    <property type="component" value="Unassembled WGS sequence"/>
</dbReference>
<dbReference type="SMART" id="SM00165">
    <property type="entry name" value="UBA"/>
    <property type="match status" value="2"/>
</dbReference>
<accession>A0AAN9A2B6</accession>
<dbReference type="PROSITE" id="PS50030">
    <property type="entry name" value="UBA"/>
    <property type="match status" value="2"/>
</dbReference>
<organism evidence="3 4">
    <name type="scientific">Halocaridina rubra</name>
    <name type="common">Hawaiian red shrimp</name>
    <dbReference type="NCBI Taxonomy" id="373956"/>
    <lineage>
        <taxon>Eukaryota</taxon>
        <taxon>Metazoa</taxon>
        <taxon>Ecdysozoa</taxon>
        <taxon>Arthropoda</taxon>
        <taxon>Crustacea</taxon>
        <taxon>Multicrustacea</taxon>
        <taxon>Malacostraca</taxon>
        <taxon>Eumalacostraca</taxon>
        <taxon>Eucarida</taxon>
        <taxon>Decapoda</taxon>
        <taxon>Pleocyemata</taxon>
        <taxon>Caridea</taxon>
        <taxon>Atyoidea</taxon>
        <taxon>Atyidae</taxon>
        <taxon>Halocaridina</taxon>
    </lineage>
</organism>
<name>A0AAN9A2B6_HALRR</name>
<sequence length="569" mass="63377">MKGDDYNFDIPSATTVENFKKMAVGHFFGLQAIAGSQEGDKQGNKNTKGSGNHTYRLVVLRERRPLQDVNSLHFENIIDNDVLLLVECRDPPSPTQDSTDEVSSPTEMQIASKTSHLVNRNDNRDAEPANPSTDFQTEFRRILVTMIEASVRLISADPESKDVFDQILEKLEKRHRPKIDRVALGQLIEMGFPESKATKALQLKRTLSEAMEWLLEESSKEDCDFKSLDDAANHLLVSAVDPKASFEEQQEDPAKKILRRFLQYRKKWFQPSPQALQNLKALGYQEEQAIDALRATSNNEKAARDLLDKQLPAEDQGLDRDSPIISAIMASPVIQLALPKPKTLLALMMLFESHVNANMWLSDPDTHPVVSQMLRIYHAEKHTLSHPAPTAAPSAQNLPSSAVVTTSQNHPQQMPGPTTHSGSPLSLIQDNSASISASDVNVPSPSLYIPDFISPVGNPRRNDDQPYPEEVPHPYQHSDNTRNGHLPNNQSQSLSYHIQSHRVQEPTPRWSVPSTHDAQYSTEIMSVSHPGSPVGEMVLTTNESSLANGANTDIEMLESDNGTQEMEFK</sequence>
<keyword evidence="4" id="KW-1185">Reference proteome</keyword>
<reference evidence="3 4" key="1">
    <citation type="submission" date="2023-11" db="EMBL/GenBank/DDBJ databases">
        <title>Halocaridina rubra genome assembly.</title>
        <authorList>
            <person name="Smith C."/>
        </authorList>
    </citation>
    <scope>NUCLEOTIDE SEQUENCE [LARGE SCALE GENOMIC DNA]</scope>
    <source>
        <strain evidence="3">EP-1</strain>
        <tissue evidence="3">Whole</tissue>
    </source>
</reference>
<dbReference type="Gene3D" id="1.10.8.10">
    <property type="entry name" value="DNA helicase RuvA subunit, C-terminal domain"/>
    <property type="match status" value="2"/>
</dbReference>
<evidence type="ECO:0000313" key="4">
    <source>
        <dbReference type="Proteomes" id="UP001381693"/>
    </source>
</evidence>
<gene>
    <name evidence="3" type="ORF">SK128_015638</name>
</gene>
<proteinExistence type="predicted"/>
<feature type="compositionally biased region" description="Polar residues" evidence="1">
    <location>
        <begin position="393"/>
        <end position="427"/>
    </location>
</feature>
<dbReference type="AlphaFoldDB" id="A0AAN9A2B6"/>
<feature type="region of interest" description="Disordered" evidence="1">
    <location>
        <begin position="88"/>
        <end position="108"/>
    </location>
</feature>
<dbReference type="EMBL" id="JAXCGZ010013451">
    <property type="protein sequence ID" value="KAK7072518.1"/>
    <property type="molecule type" value="Genomic_DNA"/>
</dbReference>
<dbReference type="PANTHER" id="PTHR46738:SF1">
    <property type="entry name" value="UBIQUITIN-ASSOCIATED DOMAIN-CONTAINING PROTEIN 1"/>
    <property type="match status" value="1"/>
</dbReference>
<feature type="region of interest" description="Disordered" evidence="1">
    <location>
        <begin position="453"/>
        <end position="491"/>
    </location>
</feature>
<dbReference type="Pfam" id="PF22562">
    <property type="entry name" value="UBA_7"/>
    <property type="match status" value="1"/>
</dbReference>